<dbReference type="AlphaFoldDB" id="A0A7W5BAJ0"/>
<dbReference type="Proteomes" id="UP000541535">
    <property type="component" value="Unassembled WGS sequence"/>
</dbReference>
<dbReference type="RefSeq" id="WP_183441199.1">
    <property type="nucleotide sequence ID" value="NZ_JACHXD010000006.1"/>
</dbReference>
<dbReference type="Pfam" id="PF03411">
    <property type="entry name" value="Peptidase_M74"/>
    <property type="match status" value="1"/>
</dbReference>
<dbReference type="GO" id="GO:0030288">
    <property type="term" value="C:outer membrane-bounded periplasmic space"/>
    <property type="evidence" value="ECO:0007669"/>
    <property type="project" value="InterPro"/>
</dbReference>
<keyword evidence="1" id="KW-0645">Protease</keyword>
<keyword evidence="2" id="KW-0479">Metal-binding</keyword>
<keyword evidence="6" id="KW-0862">Zinc</keyword>
<evidence type="ECO:0000256" key="5">
    <source>
        <dbReference type="ARBA" id="ARBA00022801"/>
    </source>
</evidence>
<evidence type="ECO:0000256" key="4">
    <source>
        <dbReference type="ARBA" id="ARBA00022764"/>
    </source>
</evidence>
<evidence type="ECO:0000256" key="2">
    <source>
        <dbReference type="ARBA" id="ARBA00022723"/>
    </source>
</evidence>
<dbReference type="GO" id="GO:0046872">
    <property type="term" value="F:metal ion binding"/>
    <property type="evidence" value="ECO:0007669"/>
    <property type="project" value="UniProtKB-KW"/>
</dbReference>
<comment type="caution">
    <text evidence="8">The sequence shown here is derived from an EMBL/GenBank/DDBJ whole genome shotgun (WGS) entry which is preliminary data.</text>
</comment>
<accession>A0A7W5BAJ0</accession>
<evidence type="ECO:0000256" key="6">
    <source>
        <dbReference type="ARBA" id="ARBA00022833"/>
    </source>
</evidence>
<reference evidence="8 9" key="1">
    <citation type="submission" date="2020-08" db="EMBL/GenBank/DDBJ databases">
        <title>Genomic Encyclopedia of Type Strains, Phase III (KMG-III): the genomes of soil and plant-associated and newly described type strains.</title>
        <authorList>
            <person name="Whitman W."/>
        </authorList>
    </citation>
    <scope>NUCLEOTIDE SEQUENCE [LARGE SCALE GENOMIC DNA]</scope>
    <source>
        <strain evidence="8 9">CECT 8897</strain>
    </source>
</reference>
<keyword evidence="3" id="KW-0732">Signal</keyword>
<proteinExistence type="predicted"/>
<dbReference type="Gene3D" id="3.30.1380.10">
    <property type="match status" value="1"/>
</dbReference>
<keyword evidence="4" id="KW-0574">Periplasm</keyword>
<dbReference type="InterPro" id="IPR009045">
    <property type="entry name" value="Zn_M74/Hedgehog-like"/>
</dbReference>
<evidence type="ECO:0000313" key="9">
    <source>
        <dbReference type="Proteomes" id="UP000541535"/>
    </source>
</evidence>
<keyword evidence="5" id="KW-0378">Hydrolase</keyword>
<evidence type="ECO:0000256" key="7">
    <source>
        <dbReference type="ARBA" id="ARBA00023049"/>
    </source>
</evidence>
<keyword evidence="7" id="KW-0482">Metalloprotease</keyword>
<organism evidence="8 9">
    <name type="scientific">Pseudoduganella violacea</name>
    <dbReference type="NCBI Taxonomy" id="1715466"/>
    <lineage>
        <taxon>Bacteria</taxon>
        <taxon>Pseudomonadati</taxon>
        <taxon>Pseudomonadota</taxon>
        <taxon>Betaproteobacteria</taxon>
        <taxon>Burkholderiales</taxon>
        <taxon>Oxalobacteraceae</taxon>
        <taxon>Telluria group</taxon>
        <taxon>Pseudoduganella</taxon>
    </lineage>
</organism>
<keyword evidence="9" id="KW-1185">Reference proteome</keyword>
<name>A0A7W5BAJ0_9BURK</name>
<evidence type="ECO:0000256" key="1">
    <source>
        <dbReference type="ARBA" id="ARBA00022670"/>
    </source>
</evidence>
<dbReference type="GO" id="GO:0006508">
    <property type="term" value="P:proteolysis"/>
    <property type="evidence" value="ECO:0007669"/>
    <property type="project" value="UniProtKB-KW"/>
</dbReference>
<dbReference type="SUPFAM" id="SSF55166">
    <property type="entry name" value="Hedgehog/DD-peptidase"/>
    <property type="match status" value="1"/>
</dbReference>
<evidence type="ECO:0000313" key="8">
    <source>
        <dbReference type="EMBL" id="MBB3119351.1"/>
    </source>
</evidence>
<evidence type="ECO:0000256" key="3">
    <source>
        <dbReference type="ARBA" id="ARBA00022729"/>
    </source>
</evidence>
<dbReference type="GO" id="GO:0004252">
    <property type="term" value="F:serine-type endopeptidase activity"/>
    <property type="evidence" value="ECO:0007669"/>
    <property type="project" value="InterPro"/>
</dbReference>
<dbReference type="EMBL" id="JACHXD010000006">
    <property type="protein sequence ID" value="MBB3119351.1"/>
    <property type="molecule type" value="Genomic_DNA"/>
</dbReference>
<dbReference type="InterPro" id="IPR005073">
    <property type="entry name" value="Peptidase_M74"/>
</dbReference>
<gene>
    <name evidence="8" type="ORF">FHS03_002403</name>
</gene>
<dbReference type="GO" id="GO:0008237">
    <property type="term" value="F:metallopeptidase activity"/>
    <property type="evidence" value="ECO:0007669"/>
    <property type="project" value="UniProtKB-KW"/>
</dbReference>
<sequence length="174" mass="19325">MHNSGLQAAPEETPQAVGTYQPIALPDGTTMTNIFQPQDGRGFFMLPQAPEEAGYYVYGTPGGGAAHFSHPKLLSLILVVEREWQAIDSRKFGIGNISIANGLPFGHESHMKGLEVDVRPLRKDGKQIPINYTDSQYDRAATSQLRWSRNFGHNNRFTHCHFPFIDGGRQIAQC</sequence>
<protein>
    <submittedName>
        <fullName evidence="8">Uncharacterized protein</fullName>
    </submittedName>
</protein>